<dbReference type="CDD" id="cd07012">
    <property type="entry name" value="PBP2_Bug_TTT"/>
    <property type="match status" value="1"/>
</dbReference>
<evidence type="ECO:0000313" key="3">
    <source>
        <dbReference type="Proteomes" id="UP001595420"/>
    </source>
</evidence>
<dbReference type="PANTHER" id="PTHR42928:SF5">
    <property type="entry name" value="BLR1237 PROTEIN"/>
    <property type="match status" value="1"/>
</dbReference>
<dbReference type="EMBL" id="JBHRSB010000001">
    <property type="protein sequence ID" value="MFC2999389.1"/>
    <property type="molecule type" value="Genomic_DNA"/>
</dbReference>
<accession>A0ABV7BQN5</accession>
<sequence length="327" mass="33181">MTKVDATRRGLLGLAAGLAAGLATGGAFAQGGWPARVIRLVIPFSAGTTVDLLGRVLAAGLARELGQAVVVENRGGAGGNLGSAHVARALADGHTLLLGTIGTHGVNASLYADQGFNPVADFVPVAPFAATSSLLAVPPGLGVTDATALIALGRRRGAPLTFASTGQGTTAHLSMLLFAKVTGVTVQHIPYQSPTQAIADLLQGRMDAMFYSPAVLGPHLRSGALRALAVTAPERLPSLPEVPTTTEAGLPGLVVQAWCGLYAPTGTPGDVLARLVPTMRVLGTDAGLVAALARLGAQPMPGGAEDLARLTREEVARWRGLVDRAAD</sequence>
<gene>
    <name evidence="2" type="ORF">ACFOD3_05750</name>
</gene>
<dbReference type="Proteomes" id="UP001595420">
    <property type="component" value="Unassembled WGS sequence"/>
</dbReference>
<dbReference type="PROSITE" id="PS51318">
    <property type="entry name" value="TAT"/>
    <property type="match status" value="1"/>
</dbReference>
<protein>
    <submittedName>
        <fullName evidence="2">Bug family tripartite tricarboxylate transporter substrate binding protein</fullName>
    </submittedName>
</protein>
<keyword evidence="3" id="KW-1185">Reference proteome</keyword>
<proteinExistence type="inferred from homology"/>
<dbReference type="PANTHER" id="PTHR42928">
    <property type="entry name" value="TRICARBOXYLATE-BINDING PROTEIN"/>
    <property type="match status" value="1"/>
</dbReference>
<dbReference type="InterPro" id="IPR006311">
    <property type="entry name" value="TAT_signal"/>
</dbReference>
<name>A0ABV7BQN5_9PROT</name>
<dbReference type="PIRSF" id="PIRSF017082">
    <property type="entry name" value="YflP"/>
    <property type="match status" value="1"/>
</dbReference>
<reference evidence="3" key="1">
    <citation type="journal article" date="2019" name="Int. J. Syst. Evol. Microbiol.">
        <title>The Global Catalogue of Microorganisms (GCM) 10K type strain sequencing project: providing services to taxonomists for standard genome sequencing and annotation.</title>
        <authorList>
            <consortium name="The Broad Institute Genomics Platform"/>
            <consortium name="The Broad Institute Genome Sequencing Center for Infectious Disease"/>
            <person name="Wu L."/>
            <person name="Ma J."/>
        </authorList>
    </citation>
    <scope>NUCLEOTIDE SEQUENCE [LARGE SCALE GENOMIC DNA]</scope>
    <source>
        <strain evidence="3">CGMCC 1.16855</strain>
    </source>
</reference>
<evidence type="ECO:0000313" key="2">
    <source>
        <dbReference type="EMBL" id="MFC2999389.1"/>
    </source>
</evidence>
<comment type="caution">
    <text evidence="2">The sequence shown here is derived from an EMBL/GenBank/DDBJ whole genome shotgun (WGS) entry which is preliminary data.</text>
</comment>
<organism evidence="2 3">
    <name type="scientific">Falsiroseomonas tokyonensis</name>
    <dbReference type="NCBI Taxonomy" id="430521"/>
    <lineage>
        <taxon>Bacteria</taxon>
        <taxon>Pseudomonadati</taxon>
        <taxon>Pseudomonadota</taxon>
        <taxon>Alphaproteobacteria</taxon>
        <taxon>Acetobacterales</taxon>
        <taxon>Roseomonadaceae</taxon>
        <taxon>Falsiroseomonas</taxon>
    </lineage>
</organism>
<dbReference type="Pfam" id="PF03401">
    <property type="entry name" value="TctC"/>
    <property type="match status" value="1"/>
</dbReference>
<comment type="similarity">
    <text evidence="1">Belongs to the UPF0065 (bug) family.</text>
</comment>
<dbReference type="RefSeq" id="WP_216835288.1">
    <property type="nucleotide sequence ID" value="NZ_JAFNJS010000001.1"/>
</dbReference>
<dbReference type="InterPro" id="IPR005064">
    <property type="entry name" value="BUG"/>
</dbReference>
<evidence type="ECO:0000256" key="1">
    <source>
        <dbReference type="ARBA" id="ARBA00006987"/>
    </source>
</evidence>